<evidence type="ECO:0000259" key="11">
    <source>
        <dbReference type="Pfam" id="PF08545"/>
    </source>
</evidence>
<keyword evidence="7 9" id="KW-0275">Fatty acid biosynthesis</keyword>
<name>A0ABS4KWN7_9CLOT</name>
<dbReference type="SUPFAM" id="SSF53901">
    <property type="entry name" value="Thiolase-like"/>
    <property type="match status" value="1"/>
</dbReference>
<feature type="domain" description="Beta-ketoacyl-[acyl-carrier-protein] synthase III N-terminal" evidence="11">
    <location>
        <begin position="106"/>
        <end position="183"/>
    </location>
</feature>
<proteinExistence type="inferred from homology"/>
<dbReference type="CDD" id="cd00830">
    <property type="entry name" value="KAS_III"/>
    <property type="match status" value="1"/>
</dbReference>
<evidence type="ECO:0000256" key="7">
    <source>
        <dbReference type="ARBA" id="ARBA00023160"/>
    </source>
</evidence>
<evidence type="ECO:0000259" key="10">
    <source>
        <dbReference type="Pfam" id="PF08541"/>
    </source>
</evidence>
<sequence>MNKVKIIGTGSYLPENIVKNDDLAKIVDTDDEWIRTRTGIRERRISEGENTSEIATKAAIRAIKAANISVDEIDFIIVATSTPDNFLPSTACMIQDNIKALNATCFDISAACSGFIYALDIGTQFIRSGRADTILIIGAEILSKILDWKDRSTCILFGDGAAAAVLKKSETEGIFATYTGSDGRLGDALECSAIPVNNPYVKRKAEKAKAVVKMDGKEIFRFAVKIMEKSIKKLLKDSGYSADDIKGIIPHQANFRIIEAASKRLNINLDKFYVNLDKYGNTSAASIGIALDEAVRNDIFKRGDKVLLVGFGGGLTYGGALIEV</sequence>
<gene>
    <name evidence="9" type="primary">fabH</name>
    <name evidence="12" type="ORF">J2Z42_002538</name>
</gene>
<dbReference type="RefSeq" id="WP_209703085.1">
    <property type="nucleotide sequence ID" value="NZ_JAGGLM010000023.1"/>
</dbReference>
<evidence type="ECO:0000256" key="8">
    <source>
        <dbReference type="ARBA" id="ARBA00023315"/>
    </source>
</evidence>
<dbReference type="Pfam" id="PF08541">
    <property type="entry name" value="ACP_syn_III_C"/>
    <property type="match status" value="1"/>
</dbReference>
<dbReference type="PANTHER" id="PTHR34069:SF2">
    <property type="entry name" value="BETA-KETOACYL-[ACYL-CARRIER-PROTEIN] SYNTHASE III"/>
    <property type="match status" value="1"/>
</dbReference>
<evidence type="ECO:0000256" key="2">
    <source>
        <dbReference type="ARBA" id="ARBA00022490"/>
    </source>
</evidence>
<keyword evidence="5 9" id="KW-0276">Fatty acid metabolism</keyword>
<dbReference type="HAMAP" id="MF_01815">
    <property type="entry name" value="FabH"/>
    <property type="match status" value="1"/>
</dbReference>
<comment type="catalytic activity">
    <reaction evidence="9">
        <text>malonyl-[ACP] + acetyl-CoA + H(+) = 3-oxobutanoyl-[ACP] + CO2 + CoA</text>
        <dbReference type="Rhea" id="RHEA:12080"/>
        <dbReference type="Rhea" id="RHEA-COMP:9623"/>
        <dbReference type="Rhea" id="RHEA-COMP:9625"/>
        <dbReference type="ChEBI" id="CHEBI:15378"/>
        <dbReference type="ChEBI" id="CHEBI:16526"/>
        <dbReference type="ChEBI" id="CHEBI:57287"/>
        <dbReference type="ChEBI" id="CHEBI:57288"/>
        <dbReference type="ChEBI" id="CHEBI:78449"/>
        <dbReference type="ChEBI" id="CHEBI:78450"/>
        <dbReference type="EC" id="2.3.1.180"/>
    </reaction>
</comment>
<keyword evidence="2 9" id="KW-0963">Cytoplasm</keyword>
<feature type="region of interest" description="ACP-binding" evidence="9">
    <location>
        <begin position="252"/>
        <end position="256"/>
    </location>
</feature>
<dbReference type="NCBIfam" id="NF006829">
    <property type="entry name" value="PRK09352.1"/>
    <property type="match status" value="1"/>
</dbReference>
<dbReference type="PANTHER" id="PTHR34069">
    <property type="entry name" value="3-OXOACYL-[ACYL-CARRIER-PROTEIN] SYNTHASE 3"/>
    <property type="match status" value="1"/>
</dbReference>
<feature type="domain" description="Beta-ketoacyl-[acyl-carrier-protein] synthase III C-terminal" evidence="10">
    <location>
        <begin position="235"/>
        <end position="323"/>
    </location>
</feature>
<dbReference type="GO" id="GO:0033818">
    <property type="term" value="F:beta-ketoacyl-acyl-carrier-protein synthase III activity"/>
    <property type="evidence" value="ECO:0007669"/>
    <property type="project" value="UniProtKB-EC"/>
</dbReference>
<evidence type="ECO:0000256" key="5">
    <source>
        <dbReference type="ARBA" id="ARBA00022832"/>
    </source>
</evidence>
<keyword evidence="13" id="KW-1185">Reference proteome</keyword>
<keyword evidence="8 9" id="KW-0012">Acyltransferase</keyword>
<reference evidence="12 13" key="1">
    <citation type="submission" date="2021-03" db="EMBL/GenBank/DDBJ databases">
        <title>Genomic Encyclopedia of Type Strains, Phase IV (KMG-IV): sequencing the most valuable type-strain genomes for metagenomic binning, comparative biology and taxonomic classification.</title>
        <authorList>
            <person name="Goeker M."/>
        </authorList>
    </citation>
    <scope>NUCLEOTIDE SEQUENCE [LARGE SCALE GENOMIC DNA]</scope>
    <source>
        <strain evidence="12 13">DSM 28783</strain>
    </source>
</reference>
<evidence type="ECO:0000313" key="12">
    <source>
        <dbReference type="EMBL" id="MBP2033831.1"/>
    </source>
</evidence>
<protein>
    <recommendedName>
        <fullName evidence="9">Beta-ketoacyl-[acyl-carrier-protein] synthase III</fullName>
        <shortName evidence="9">Beta-ketoacyl-ACP synthase III</shortName>
        <shortName evidence="9">KAS III</shortName>
        <ecNumber evidence="9">2.3.1.180</ecNumber>
    </recommendedName>
    <alternativeName>
        <fullName evidence="9">3-oxoacyl-[acyl-carrier-protein] synthase 3</fullName>
    </alternativeName>
    <alternativeName>
        <fullName evidence="9">3-oxoacyl-[acyl-carrier-protein] synthase III</fullName>
    </alternativeName>
</protein>
<feature type="active site" evidence="9">
    <location>
        <position position="251"/>
    </location>
</feature>
<comment type="similarity">
    <text evidence="1 9">Belongs to the thiolase-like superfamily. FabH family.</text>
</comment>
<comment type="function">
    <text evidence="9">Catalyzes the condensation reaction of fatty acid synthesis by the addition to an acyl acceptor of two carbons from malonyl-ACP. Catalyzes the first condensation reaction which initiates fatty acid synthesis and may therefore play a role in governing the total rate of fatty acid production. Possesses both acetoacetyl-ACP synthase and acetyl transacylase activities. Its substrate specificity determines the biosynthesis of branched-chain and/or straight-chain of fatty acids.</text>
</comment>
<dbReference type="NCBIfam" id="TIGR00747">
    <property type="entry name" value="fabH"/>
    <property type="match status" value="1"/>
</dbReference>
<keyword evidence="4 9" id="KW-0808">Transferase</keyword>
<comment type="subunit">
    <text evidence="9">Homodimer.</text>
</comment>
<comment type="pathway">
    <text evidence="9">Lipid metabolism; fatty acid biosynthesis.</text>
</comment>
<dbReference type="EMBL" id="JAGGLM010000023">
    <property type="protein sequence ID" value="MBP2033831.1"/>
    <property type="molecule type" value="Genomic_DNA"/>
</dbReference>
<dbReference type="EC" id="2.3.1.180" evidence="9"/>
<dbReference type="InterPro" id="IPR013751">
    <property type="entry name" value="ACP_syn_III_N"/>
</dbReference>
<evidence type="ECO:0000256" key="1">
    <source>
        <dbReference type="ARBA" id="ARBA00008642"/>
    </source>
</evidence>
<feature type="active site" evidence="9">
    <location>
        <position position="112"/>
    </location>
</feature>
<keyword evidence="6 9" id="KW-0443">Lipid metabolism</keyword>
<evidence type="ECO:0000256" key="9">
    <source>
        <dbReference type="HAMAP-Rule" id="MF_01815"/>
    </source>
</evidence>
<dbReference type="Gene3D" id="3.40.47.10">
    <property type="match status" value="1"/>
</dbReference>
<dbReference type="InterPro" id="IPR013747">
    <property type="entry name" value="ACP_syn_III_C"/>
</dbReference>
<organism evidence="12 13">
    <name type="scientific">Clostridium algifaecis</name>
    <dbReference type="NCBI Taxonomy" id="1472040"/>
    <lineage>
        <taxon>Bacteria</taxon>
        <taxon>Bacillati</taxon>
        <taxon>Bacillota</taxon>
        <taxon>Clostridia</taxon>
        <taxon>Eubacteriales</taxon>
        <taxon>Clostridiaceae</taxon>
        <taxon>Clostridium</taxon>
    </lineage>
</organism>
<dbReference type="Pfam" id="PF08545">
    <property type="entry name" value="ACP_syn_III"/>
    <property type="match status" value="1"/>
</dbReference>
<accession>A0ABS4KWN7</accession>
<comment type="domain">
    <text evidence="9">The last Arg residue of the ACP-binding site is essential for the weak association between ACP/AcpP and FabH.</text>
</comment>
<dbReference type="InterPro" id="IPR016039">
    <property type="entry name" value="Thiolase-like"/>
</dbReference>
<feature type="active site" evidence="9">
    <location>
        <position position="281"/>
    </location>
</feature>
<dbReference type="Proteomes" id="UP001519307">
    <property type="component" value="Unassembled WGS sequence"/>
</dbReference>
<evidence type="ECO:0000256" key="3">
    <source>
        <dbReference type="ARBA" id="ARBA00022516"/>
    </source>
</evidence>
<evidence type="ECO:0000313" key="13">
    <source>
        <dbReference type="Proteomes" id="UP001519307"/>
    </source>
</evidence>
<evidence type="ECO:0000256" key="4">
    <source>
        <dbReference type="ARBA" id="ARBA00022679"/>
    </source>
</evidence>
<keyword evidence="3 9" id="KW-0444">Lipid biosynthesis</keyword>
<comment type="subcellular location">
    <subcellularLocation>
        <location evidence="9">Cytoplasm</location>
    </subcellularLocation>
</comment>
<evidence type="ECO:0000256" key="6">
    <source>
        <dbReference type="ARBA" id="ARBA00023098"/>
    </source>
</evidence>
<keyword evidence="9" id="KW-0511">Multifunctional enzyme</keyword>
<dbReference type="InterPro" id="IPR004655">
    <property type="entry name" value="FabH"/>
</dbReference>
<comment type="caution">
    <text evidence="12">The sequence shown here is derived from an EMBL/GenBank/DDBJ whole genome shotgun (WGS) entry which is preliminary data.</text>
</comment>